<organism evidence="6 7">
    <name type="scientific">Bosea vestrisii</name>
    <dbReference type="NCBI Taxonomy" id="151416"/>
    <lineage>
        <taxon>Bacteria</taxon>
        <taxon>Pseudomonadati</taxon>
        <taxon>Pseudomonadota</taxon>
        <taxon>Alphaproteobacteria</taxon>
        <taxon>Hyphomicrobiales</taxon>
        <taxon>Boseaceae</taxon>
        <taxon>Bosea</taxon>
    </lineage>
</organism>
<evidence type="ECO:0000256" key="2">
    <source>
        <dbReference type="ARBA" id="ARBA00023015"/>
    </source>
</evidence>
<proteinExistence type="inferred from homology"/>
<sequence>MDQRQLSSFVTLAEELHFVRAAARLGVTQPALSQQIARLEETLAVRLFERTKRRVALTDAGRVFLTDALAILRQFEQAAMGARRAAKGQIGRLTIGFVEASPFNVLPRLVSRLSRDLPEVSLVLQEMVTEEQVEALRSGRIDVGLLRPMFNEPDFGRLPLLRESYLVALPVGHPLAEADSVPLSALREERFIVTPARKRRYVEGRFRAAFKRAGFEPQVAQEVNQLHTIIGLVGGGIGVALVPHSVSRLDLEGVVYRPLRDKDAPVAELVAAWSLERETPVLRRFLAIAQATASAGG</sequence>
<dbReference type="Pfam" id="PF00126">
    <property type="entry name" value="HTH_1"/>
    <property type="match status" value="1"/>
</dbReference>
<dbReference type="InterPro" id="IPR036388">
    <property type="entry name" value="WH-like_DNA-bd_sf"/>
</dbReference>
<dbReference type="PROSITE" id="PS50931">
    <property type="entry name" value="HTH_LYSR"/>
    <property type="match status" value="1"/>
</dbReference>
<dbReference type="Pfam" id="PF03466">
    <property type="entry name" value="LysR_substrate"/>
    <property type="match status" value="1"/>
</dbReference>
<feature type="domain" description="HTH lysR-type" evidence="5">
    <location>
        <begin position="1"/>
        <end position="58"/>
    </location>
</feature>
<evidence type="ECO:0000259" key="5">
    <source>
        <dbReference type="PROSITE" id="PS50931"/>
    </source>
</evidence>
<dbReference type="Gene3D" id="3.40.190.10">
    <property type="entry name" value="Periplasmic binding protein-like II"/>
    <property type="match status" value="2"/>
</dbReference>
<dbReference type="InterPro" id="IPR036390">
    <property type="entry name" value="WH_DNA-bd_sf"/>
</dbReference>
<comment type="caution">
    <text evidence="6">The sequence shown here is derived from an EMBL/GenBank/DDBJ whole genome shotgun (WGS) entry which is preliminary data.</text>
</comment>
<evidence type="ECO:0000313" key="7">
    <source>
        <dbReference type="Proteomes" id="UP001596104"/>
    </source>
</evidence>
<dbReference type="RefSeq" id="WP_377013902.1">
    <property type="nucleotide sequence ID" value="NZ_JBHSLV010000078.1"/>
</dbReference>
<keyword evidence="4" id="KW-0804">Transcription</keyword>
<evidence type="ECO:0000256" key="1">
    <source>
        <dbReference type="ARBA" id="ARBA00009437"/>
    </source>
</evidence>
<comment type="similarity">
    <text evidence="1">Belongs to the LysR transcriptional regulatory family.</text>
</comment>
<dbReference type="Gene3D" id="1.10.10.10">
    <property type="entry name" value="Winged helix-like DNA-binding domain superfamily/Winged helix DNA-binding domain"/>
    <property type="match status" value="1"/>
</dbReference>
<dbReference type="EMBL" id="JBHSLV010000078">
    <property type="protein sequence ID" value="MFC5397029.1"/>
    <property type="molecule type" value="Genomic_DNA"/>
</dbReference>
<reference evidence="7" key="1">
    <citation type="journal article" date="2019" name="Int. J. Syst. Evol. Microbiol.">
        <title>The Global Catalogue of Microorganisms (GCM) 10K type strain sequencing project: providing services to taxonomists for standard genome sequencing and annotation.</title>
        <authorList>
            <consortium name="The Broad Institute Genomics Platform"/>
            <consortium name="The Broad Institute Genome Sequencing Center for Infectious Disease"/>
            <person name="Wu L."/>
            <person name="Ma J."/>
        </authorList>
    </citation>
    <scope>NUCLEOTIDE SEQUENCE [LARGE SCALE GENOMIC DNA]</scope>
    <source>
        <strain evidence="7">CGMCC 1.16326</strain>
    </source>
</reference>
<accession>A0ABW0HM65</accession>
<name>A0ABW0HM65_9HYPH</name>
<gene>
    <name evidence="6" type="ORF">ACFPPC_30710</name>
</gene>
<keyword evidence="3" id="KW-0238">DNA-binding</keyword>
<evidence type="ECO:0000256" key="3">
    <source>
        <dbReference type="ARBA" id="ARBA00023125"/>
    </source>
</evidence>
<dbReference type="Proteomes" id="UP001596104">
    <property type="component" value="Unassembled WGS sequence"/>
</dbReference>
<keyword evidence="2" id="KW-0805">Transcription regulation</keyword>
<evidence type="ECO:0000256" key="4">
    <source>
        <dbReference type="ARBA" id="ARBA00023163"/>
    </source>
</evidence>
<dbReference type="SUPFAM" id="SSF46785">
    <property type="entry name" value="Winged helix' DNA-binding domain"/>
    <property type="match status" value="1"/>
</dbReference>
<dbReference type="InterPro" id="IPR000847">
    <property type="entry name" value="LysR_HTH_N"/>
</dbReference>
<protein>
    <submittedName>
        <fullName evidence="6">LysR substrate-binding domain-containing protein</fullName>
    </submittedName>
</protein>
<dbReference type="InterPro" id="IPR005119">
    <property type="entry name" value="LysR_subst-bd"/>
</dbReference>
<evidence type="ECO:0000313" key="6">
    <source>
        <dbReference type="EMBL" id="MFC5397029.1"/>
    </source>
</evidence>
<dbReference type="PRINTS" id="PR00039">
    <property type="entry name" value="HTHLYSR"/>
</dbReference>
<keyword evidence="7" id="KW-1185">Reference proteome</keyword>
<dbReference type="PANTHER" id="PTHR30346">
    <property type="entry name" value="TRANSCRIPTIONAL DUAL REGULATOR HCAR-RELATED"/>
    <property type="match status" value="1"/>
</dbReference>
<dbReference type="PANTHER" id="PTHR30346:SF0">
    <property type="entry name" value="HCA OPERON TRANSCRIPTIONAL ACTIVATOR HCAR"/>
    <property type="match status" value="1"/>
</dbReference>
<dbReference type="SUPFAM" id="SSF53850">
    <property type="entry name" value="Periplasmic binding protein-like II"/>
    <property type="match status" value="1"/>
</dbReference>
<dbReference type="CDD" id="cd08414">
    <property type="entry name" value="PBP2_LTTR_aromatics_like"/>
    <property type="match status" value="1"/>
</dbReference>